<gene>
    <name evidence="2" type="ORF">SCF082_LOCUS53180</name>
</gene>
<comment type="caution">
    <text evidence="2">The sequence shown here is derived from an EMBL/GenBank/DDBJ whole genome shotgun (WGS) entry which is preliminary data.</text>
</comment>
<keyword evidence="3" id="KW-1185">Reference proteome</keyword>
<dbReference type="InterPro" id="IPR027484">
    <property type="entry name" value="PInositol-4-P-5-kinase_N"/>
</dbReference>
<protein>
    <submittedName>
        <fullName evidence="2">PIPK domain-containing protein</fullName>
    </submittedName>
</protein>
<proteinExistence type="predicted"/>
<feature type="non-terminal residue" evidence="2">
    <location>
        <position position="161"/>
    </location>
</feature>
<organism evidence="2 3">
    <name type="scientific">Durusdinium trenchii</name>
    <dbReference type="NCBI Taxonomy" id="1381693"/>
    <lineage>
        <taxon>Eukaryota</taxon>
        <taxon>Sar</taxon>
        <taxon>Alveolata</taxon>
        <taxon>Dinophyceae</taxon>
        <taxon>Suessiales</taxon>
        <taxon>Symbiodiniaceae</taxon>
        <taxon>Durusdinium</taxon>
    </lineage>
</organism>
<dbReference type="Pfam" id="PF01504">
    <property type="entry name" value="PIP5K"/>
    <property type="match status" value="1"/>
</dbReference>
<name>A0ABP0SRA6_9DINO</name>
<reference evidence="2 3" key="1">
    <citation type="submission" date="2024-02" db="EMBL/GenBank/DDBJ databases">
        <authorList>
            <person name="Chen Y."/>
            <person name="Shah S."/>
            <person name="Dougan E. K."/>
            <person name="Thang M."/>
            <person name="Chan C."/>
        </authorList>
    </citation>
    <scope>NUCLEOTIDE SEQUENCE [LARGE SCALE GENOMIC DNA]</scope>
</reference>
<evidence type="ECO:0000313" key="3">
    <source>
        <dbReference type="Proteomes" id="UP001642464"/>
    </source>
</evidence>
<dbReference type="Proteomes" id="UP001642464">
    <property type="component" value="Unassembled WGS sequence"/>
</dbReference>
<sequence length="161" mass="18149">MVGGGLELQLLNTYLWPRDQLRIRGHGRPNKQLPQNPADLLEIPVLSIDEVTCSWCSARPPWPASGLKLHCENYLKKIRDVFEVPTPQEILETNHIDLSAAEEGTGRSGAKMLFSKDKKFIIKTMSARDLGAFIKVVEKYTAHLVSHASESAMMRYYAILE</sequence>
<dbReference type="SUPFAM" id="SSF56104">
    <property type="entry name" value="SAICAR synthase-like"/>
    <property type="match status" value="1"/>
</dbReference>
<dbReference type="EMBL" id="CAXAMM010044462">
    <property type="protein sequence ID" value="CAK9114843.1"/>
    <property type="molecule type" value="Genomic_DNA"/>
</dbReference>
<accession>A0ABP0SRA6</accession>
<dbReference type="InterPro" id="IPR002498">
    <property type="entry name" value="PInositol-4-P-4/5-kinase_core"/>
</dbReference>
<evidence type="ECO:0000259" key="1">
    <source>
        <dbReference type="Pfam" id="PF01504"/>
    </source>
</evidence>
<feature type="domain" description="PIPK" evidence="1">
    <location>
        <begin position="104"/>
        <end position="159"/>
    </location>
</feature>
<evidence type="ECO:0000313" key="2">
    <source>
        <dbReference type="EMBL" id="CAK9114843.1"/>
    </source>
</evidence>
<dbReference type="Gene3D" id="3.30.800.10">
    <property type="entry name" value="Phosphatidylinositol Phosphate Kinase II Beta"/>
    <property type="match status" value="1"/>
</dbReference>